<accession>K0RWJ9</accession>
<dbReference type="AlphaFoldDB" id="K0RWJ9"/>
<keyword evidence="3" id="KW-1185">Reference proteome</keyword>
<name>K0RWJ9_THAOC</name>
<reference evidence="2 3" key="1">
    <citation type="journal article" date="2012" name="Genome Biol.">
        <title>Genome and low-iron response of an oceanic diatom adapted to chronic iron limitation.</title>
        <authorList>
            <person name="Lommer M."/>
            <person name="Specht M."/>
            <person name="Roy A.S."/>
            <person name="Kraemer L."/>
            <person name="Andreson R."/>
            <person name="Gutowska M.A."/>
            <person name="Wolf J."/>
            <person name="Bergner S.V."/>
            <person name="Schilhabel M.B."/>
            <person name="Klostermeier U.C."/>
            <person name="Beiko R.G."/>
            <person name="Rosenstiel P."/>
            <person name="Hippler M."/>
            <person name="Laroche J."/>
        </authorList>
    </citation>
    <scope>NUCLEOTIDE SEQUENCE [LARGE SCALE GENOMIC DNA]</scope>
    <source>
        <strain evidence="2 3">CCMP1005</strain>
    </source>
</reference>
<protein>
    <submittedName>
        <fullName evidence="2">Uncharacterized protein</fullName>
    </submittedName>
</protein>
<evidence type="ECO:0000256" key="1">
    <source>
        <dbReference type="SAM" id="MobiDB-lite"/>
    </source>
</evidence>
<dbReference type="Proteomes" id="UP000266841">
    <property type="component" value="Unassembled WGS sequence"/>
</dbReference>
<feature type="non-terminal residue" evidence="2">
    <location>
        <position position="1"/>
    </location>
</feature>
<sequence length="170" mass="18485">LAAGTPVIGAECEFLIVVGHAAAGGGYEDVDAAEVEGTADDRRQIRHPQRAKQSFRTGVTTRPCRRFPYRNDRASTGRERYRKRDPEGREFPSLASCLTGKIVDDCTSGTSLGAVWWLRTDRASLLTMLLDTRSLDATINLMRGEVEKKSPSNDCAAEPEAGEAARQGDG</sequence>
<organism evidence="2 3">
    <name type="scientific">Thalassiosira oceanica</name>
    <name type="common">Marine diatom</name>
    <dbReference type="NCBI Taxonomy" id="159749"/>
    <lineage>
        <taxon>Eukaryota</taxon>
        <taxon>Sar</taxon>
        <taxon>Stramenopiles</taxon>
        <taxon>Ochrophyta</taxon>
        <taxon>Bacillariophyta</taxon>
        <taxon>Coscinodiscophyceae</taxon>
        <taxon>Thalassiosirophycidae</taxon>
        <taxon>Thalassiosirales</taxon>
        <taxon>Thalassiosiraceae</taxon>
        <taxon>Thalassiosira</taxon>
    </lineage>
</organism>
<comment type="caution">
    <text evidence="2">The sequence shown here is derived from an EMBL/GenBank/DDBJ whole genome shotgun (WGS) entry which is preliminary data.</text>
</comment>
<proteinExistence type="predicted"/>
<gene>
    <name evidence="2" type="ORF">THAOC_29739</name>
</gene>
<feature type="compositionally biased region" description="Basic and acidic residues" evidence="1">
    <location>
        <begin position="69"/>
        <end position="86"/>
    </location>
</feature>
<feature type="region of interest" description="Disordered" evidence="1">
    <location>
        <begin position="66"/>
        <end position="86"/>
    </location>
</feature>
<evidence type="ECO:0000313" key="3">
    <source>
        <dbReference type="Proteomes" id="UP000266841"/>
    </source>
</evidence>
<dbReference type="EMBL" id="AGNL01042188">
    <property type="protein sequence ID" value="EJK51122.1"/>
    <property type="molecule type" value="Genomic_DNA"/>
</dbReference>
<feature type="region of interest" description="Disordered" evidence="1">
    <location>
        <begin position="146"/>
        <end position="170"/>
    </location>
</feature>
<evidence type="ECO:0000313" key="2">
    <source>
        <dbReference type="EMBL" id="EJK51122.1"/>
    </source>
</evidence>